<organism evidence="3 4">
    <name type="scientific">Streptomyces ortus</name>
    <dbReference type="NCBI Taxonomy" id="2867268"/>
    <lineage>
        <taxon>Bacteria</taxon>
        <taxon>Bacillati</taxon>
        <taxon>Actinomycetota</taxon>
        <taxon>Actinomycetes</taxon>
        <taxon>Kitasatosporales</taxon>
        <taxon>Streptomycetaceae</taxon>
        <taxon>Streptomyces</taxon>
    </lineage>
</organism>
<evidence type="ECO:0000313" key="3">
    <source>
        <dbReference type="EMBL" id="MCX4234412.1"/>
    </source>
</evidence>
<keyword evidence="2" id="KW-0812">Transmembrane</keyword>
<reference evidence="3" key="1">
    <citation type="journal article" date="2022" name="bioRxiv">
        <title>Discovery and biosynthetic assessment of Streptomyces ortus sp nov. isolated from a deep-sea sponge.</title>
        <authorList>
            <person name="Williams S.E."/>
        </authorList>
    </citation>
    <scope>NUCLEOTIDE SEQUENCE</scope>
    <source>
        <strain evidence="3">A15ISP2-DRY2</strain>
    </source>
</reference>
<sequence length="262" mass="27347">MTKPAEGVREGVRESVREGAPEGQGGPSVRGEGTWVTAVGQVLGNFVVSLVVGDALQSTLDGARSWRVWNWPPFFVVLGLGGAALLRTPEGPGDQVLWSYLMIGSAVLIALVRVVGIRGRAGAQALASALSVALAVGGTVWVEQVRGHGEVDVAGLTTVTPSRPLRDGETLVVGVDGGPVRTHLRLVPRVEDADPDMQSCTPETRLALRLGGGPSTVDDARSGRPVDIRLGGVRDGIRVTVTVRTDAGCRMNVFVDDAVLHG</sequence>
<dbReference type="RefSeq" id="WP_267027232.1">
    <property type="nucleotide sequence ID" value="NZ_JAIFZO010000002.1"/>
</dbReference>
<keyword evidence="2" id="KW-0472">Membrane</keyword>
<accession>A0ABT3V336</accession>
<evidence type="ECO:0000256" key="1">
    <source>
        <dbReference type="SAM" id="MobiDB-lite"/>
    </source>
</evidence>
<dbReference type="Proteomes" id="UP001165590">
    <property type="component" value="Unassembled WGS sequence"/>
</dbReference>
<evidence type="ECO:0000313" key="4">
    <source>
        <dbReference type="Proteomes" id="UP001165590"/>
    </source>
</evidence>
<keyword evidence="4" id="KW-1185">Reference proteome</keyword>
<gene>
    <name evidence="3" type="ORF">K3769_16780</name>
</gene>
<keyword evidence="2" id="KW-1133">Transmembrane helix</keyword>
<evidence type="ECO:0008006" key="5">
    <source>
        <dbReference type="Google" id="ProtNLM"/>
    </source>
</evidence>
<comment type="caution">
    <text evidence="3">The sequence shown here is derived from an EMBL/GenBank/DDBJ whole genome shotgun (WGS) entry which is preliminary data.</text>
</comment>
<protein>
    <recommendedName>
        <fullName evidence="5">DUF5668 domain-containing protein</fullName>
    </recommendedName>
</protein>
<feature type="region of interest" description="Disordered" evidence="1">
    <location>
        <begin position="1"/>
        <end position="32"/>
    </location>
</feature>
<name>A0ABT3V336_9ACTN</name>
<feature type="transmembrane region" description="Helical" evidence="2">
    <location>
        <begin position="98"/>
        <end position="116"/>
    </location>
</feature>
<evidence type="ECO:0000256" key="2">
    <source>
        <dbReference type="SAM" id="Phobius"/>
    </source>
</evidence>
<proteinExistence type="predicted"/>
<feature type="transmembrane region" description="Helical" evidence="2">
    <location>
        <begin position="68"/>
        <end position="86"/>
    </location>
</feature>
<feature type="compositionally biased region" description="Basic and acidic residues" evidence="1">
    <location>
        <begin position="1"/>
        <end position="20"/>
    </location>
</feature>
<dbReference type="EMBL" id="JAIFZO010000002">
    <property type="protein sequence ID" value="MCX4234412.1"/>
    <property type="molecule type" value="Genomic_DNA"/>
</dbReference>